<feature type="compositionally biased region" description="Basic residues" evidence="1">
    <location>
        <begin position="185"/>
        <end position="212"/>
    </location>
</feature>
<dbReference type="EMBL" id="ML987196">
    <property type="protein sequence ID" value="KAF2247817.1"/>
    <property type="molecule type" value="Genomic_DNA"/>
</dbReference>
<feature type="non-terminal residue" evidence="2">
    <location>
        <position position="212"/>
    </location>
</feature>
<dbReference type="AlphaFoldDB" id="A0A6A6IC83"/>
<dbReference type="OrthoDB" id="4161595at2759"/>
<evidence type="ECO:0000256" key="1">
    <source>
        <dbReference type="SAM" id="MobiDB-lite"/>
    </source>
</evidence>
<evidence type="ECO:0000313" key="2">
    <source>
        <dbReference type="EMBL" id="KAF2247817.1"/>
    </source>
</evidence>
<evidence type="ECO:0000313" key="3">
    <source>
        <dbReference type="Proteomes" id="UP000800094"/>
    </source>
</evidence>
<gene>
    <name evidence="2" type="ORF">BU26DRAFT_403827</name>
</gene>
<organism evidence="2 3">
    <name type="scientific">Trematosphaeria pertusa</name>
    <dbReference type="NCBI Taxonomy" id="390896"/>
    <lineage>
        <taxon>Eukaryota</taxon>
        <taxon>Fungi</taxon>
        <taxon>Dikarya</taxon>
        <taxon>Ascomycota</taxon>
        <taxon>Pezizomycotina</taxon>
        <taxon>Dothideomycetes</taxon>
        <taxon>Pleosporomycetidae</taxon>
        <taxon>Pleosporales</taxon>
        <taxon>Massarineae</taxon>
        <taxon>Trematosphaeriaceae</taxon>
        <taxon>Trematosphaeria</taxon>
    </lineage>
</organism>
<feature type="non-terminal residue" evidence="2">
    <location>
        <position position="1"/>
    </location>
</feature>
<dbReference type="Proteomes" id="UP000800094">
    <property type="component" value="Unassembled WGS sequence"/>
</dbReference>
<accession>A0A6A6IC83</accession>
<sequence length="212" mass="24226">REFECMNDEHTSCKTGQYTKDLSRKVISDHFGRNKACTRLIKSWPLFCRKHYQRATYNTAKWQVRKIELILRQFDIIEGQIPGTTYNVVLKKSEEQRLNTYSRKFTSNHGNADEAAAAVVPDEGKHFEAPINVLRELELDLGPNKSIHEVKGTVNLILDMLKKEETKQVPSIEFLPELDEEGRPTKGKTPKKARVSKKGAVKKTKASPKSKS</sequence>
<dbReference type="GeneID" id="54576163"/>
<keyword evidence="3" id="KW-1185">Reference proteome</keyword>
<name>A0A6A6IC83_9PLEO</name>
<protein>
    <submittedName>
        <fullName evidence="2">Uncharacterized protein</fullName>
    </submittedName>
</protein>
<reference evidence="2" key="1">
    <citation type="journal article" date="2020" name="Stud. Mycol.">
        <title>101 Dothideomycetes genomes: a test case for predicting lifestyles and emergence of pathogens.</title>
        <authorList>
            <person name="Haridas S."/>
            <person name="Albert R."/>
            <person name="Binder M."/>
            <person name="Bloem J."/>
            <person name="Labutti K."/>
            <person name="Salamov A."/>
            <person name="Andreopoulos B."/>
            <person name="Baker S."/>
            <person name="Barry K."/>
            <person name="Bills G."/>
            <person name="Bluhm B."/>
            <person name="Cannon C."/>
            <person name="Castanera R."/>
            <person name="Culley D."/>
            <person name="Daum C."/>
            <person name="Ezra D."/>
            <person name="Gonzalez J."/>
            <person name="Henrissat B."/>
            <person name="Kuo A."/>
            <person name="Liang C."/>
            <person name="Lipzen A."/>
            <person name="Lutzoni F."/>
            <person name="Magnuson J."/>
            <person name="Mondo S."/>
            <person name="Nolan M."/>
            <person name="Ohm R."/>
            <person name="Pangilinan J."/>
            <person name="Park H.-J."/>
            <person name="Ramirez L."/>
            <person name="Alfaro M."/>
            <person name="Sun H."/>
            <person name="Tritt A."/>
            <person name="Yoshinaga Y."/>
            <person name="Zwiers L.-H."/>
            <person name="Turgeon B."/>
            <person name="Goodwin S."/>
            <person name="Spatafora J."/>
            <person name="Crous P."/>
            <person name="Grigoriev I."/>
        </authorList>
    </citation>
    <scope>NUCLEOTIDE SEQUENCE</scope>
    <source>
        <strain evidence="2">CBS 122368</strain>
    </source>
</reference>
<dbReference type="RefSeq" id="XP_033682821.1">
    <property type="nucleotide sequence ID" value="XM_033822833.1"/>
</dbReference>
<feature type="region of interest" description="Disordered" evidence="1">
    <location>
        <begin position="169"/>
        <end position="212"/>
    </location>
</feature>
<proteinExistence type="predicted"/>